<keyword evidence="3 7" id="KW-0698">rRNA processing</keyword>
<feature type="compositionally biased region" description="Acidic residues" evidence="8">
    <location>
        <begin position="180"/>
        <end position="203"/>
    </location>
</feature>
<feature type="compositionally biased region" description="Basic and acidic residues" evidence="8">
    <location>
        <begin position="609"/>
        <end position="623"/>
    </location>
</feature>
<dbReference type="GO" id="GO:0034457">
    <property type="term" value="C:Mpp10 complex"/>
    <property type="evidence" value="ECO:0007669"/>
    <property type="project" value="InterPro"/>
</dbReference>
<comment type="caution">
    <text evidence="9">The sequence shown here is derived from an EMBL/GenBank/DDBJ whole genome shotgun (WGS) entry which is preliminary data.</text>
</comment>
<evidence type="ECO:0000313" key="10">
    <source>
        <dbReference type="Proteomes" id="UP001314263"/>
    </source>
</evidence>
<keyword evidence="4 7" id="KW-0539">Nucleus</keyword>
<evidence type="ECO:0000256" key="4">
    <source>
        <dbReference type="ARBA" id="ARBA00023242"/>
    </source>
</evidence>
<name>A0AAV1IM62_9CHLO</name>
<dbReference type="PANTHER" id="PTHR17039:SF0">
    <property type="entry name" value="U3 SMALL NUCLEOLAR RIBONUCLEOPROTEIN PROTEIN MPP10"/>
    <property type="match status" value="1"/>
</dbReference>
<evidence type="ECO:0000256" key="6">
    <source>
        <dbReference type="ARBA" id="ARBA00029455"/>
    </source>
</evidence>
<feature type="region of interest" description="Disordered" evidence="8">
    <location>
        <begin position="1"/>
        <end position="67"/>
    </location>
</feature>
<feature type="region of interest" description="Disordered" evidence="8">
    <location>
        <begin position="668"/>
        <end position="741"/>
    </location>
</feature>
<dbReference type="PIRSF" id="PIRSF017300">
    <property type="entry name" value="snoRNP_Mpp10"/>
    <property type="match status" value="1"/>
</dbReference>
<dbReference type="GO" id="GO:0006364">
    <property type="term" value="P:rRNA processing"/>
    <property type="evidence" value="ECO:0007669"/>
    <property type="project" value="UniProtKB-KW"/>
</dbReference>
<feature type="compositionally biased region" description="Basic residues" evidence="8">
    <location>
        <begin position="624"/>
        <end position="636"/>
    </location>
</feature>
<dbReference type="Pfam" id="PF04006">
    <property type="entry name" value="Mpp10"/>
    <property type="match status" value="1"/>
</dbReference>
<dbReference type="GO" id="GO:0005732">
    <property type="term" value="C:sno(s)RNA-containing ribonucleoprotein complex"/>
    <property type="evidence" value="ECO:0007669"/>
    <property type="project" value="InterPro"/>
</dbReference>
<dbReference type="InterPro" id="IPR012173">
    <property type="entry name" value="Mpp10"/>
</dbReference>
<gene>
    <name evidence="9" type="ORF">CVIRNUC_010270</name>
</gene>
<reference evidence="9 10" key="1">
    <citation type="submission" date="2023-10" db="EMBL/GenBank/DDBJ databases">
        <authorList>
            <person name="Maclean D."/>
            <person name="Macfadyen A."/>
        </authorList>
    </citation>
    <scope>NUCLEOTIDE SEQUENCE [LARGE SCALE GENOMIC DNA]</scope>
</reference>
<evidence type="ECO:0000256" key="3">
    <source>
        <dbReference type="ARBA" id="ARBA00022552"/>
    </source>
</evidence>
<feature type="region of interest" description="Disordered" evidence="8">
    <location>
        <begin position="609"/>
        <end position="656"/>
    </location>
</feature>
<feature type="compositionally biased region" description="Low complexity" evidence="8">
    <location>
        <begin position="721"/>
        <end position="741"/>
    </location>
</feature>
<keyword evidence="2 7" id="KW-0690">Ribosome biogenesis</keyword>
<feature type="compositionally biased region" description="Basic and acidic residues" evidence="8">
    <location>
        <begin position="207"/>
        <end position="217"/>
    </location>
</feature>
<feature type="compositionally biased region" description="Acidic residues" evidence="8">
    <location>
        <begin position="218"/>
        <end position="228"/>
    </location>
</feature>
<comment type="similarity">
    <text evidence="6 7">Belongs to the MPP10 family.</text>
</comment>
<evidence type="ECO:0000256" key="1">
    <source>
        <dbReference type="ARBA" id="ARBA00004604"/>
    </source>
</evidence>
<proteinExistence type="inferred from homology"/>
<evidence type="ECO:0000256" key="8">
    <source>
        <dbReference type="SAM" id="MobiDB-lite"/>
    </source>
</evidence>
<feature type="compositionally biased region" description="Basic residues" evidence="8">
    <location>
        <begin position="677"/>
        <end position="686"/>
    </location>
</feature>
<keyword evidence="5 7" id="KW-0687">Ribonucleoprotein</keyword>
<evidence type="ECO:0000256" key="7">
    <source>
        <dbReference type="PIRNR" id="PIRNR017300"/>
    </source>
</evidence>
<feature type="compositionally biased region" description="Acidic residues" evidence="8">
    <location>
        <begin position="364"/>
        <end position="374"/>
    </location>
</feature>
<feature type="compositionally biased region" description="Acidic residues" evidence="8">
    <location>
        <begin position="260"/>
        <end position="279"/>
    </location>
</feature>
<keyword evidence="10" id="KW-1185">Reference proteome</keyword>
<dbReference type="EMBL" id="CAUYUE010000016">
    <property type="protein sequence ID" value="CAK0787054.1"/>
    <property type="molecule type" value="Genomic_DNA"/>
</dbReference>
<comment type="subcellular location">
    <subcellularLocation>
        <location evidence="1 7">Nucleus</location>
        <location evidence="1 7">Nucleolus</location>
    </subcellularLocation>
</comment>
<feature type="compositionally biased region" description="Acidic residues" evidence="8">
    <location>
        <begin position="327"/>
        <end position="336"/>
    </location>
</feature>
<evidence type="ECO:0000256" key="5">
    <source>
        <dbReference type="ARBA" id="ARBA00023274"/>
    </source>
</evidence>
<accession>A0AAV1IM62</accession>
<feature type="compositionally biased region" description="Acidic residues" evidence="8">
    <location>
        <begin position="294"/>
        <end position="306"/>
    </location>
</feature>
<evidence type="ECO:0000256" key="2">
    <source>
        <dbReference type="ARBA" id="ARBA00022517"/>
    </source>
</evidence>
<dbReference type="GO" id="GO:0032040">
    <property type="term" value="C:small-subunit processome"/>
    <property type="evidence" value="ECO:0007669"/>
    <property type="project" value="TreeGrafter"/>
</dbReference>
<comment type="function">
    <text evidence="7">Involved in nucleolar processing of pre-18S ribosomal RNA.</text>
</comment>
<feature type="compositionally biased region" description="Basic and acidic residues" evidence="8">
    <location>
        <begin position="407"/>
        <end position="421"/>
    </location>
</feature>
<feature type="compositionally biased region" description="Acidic residues" evidence="8">
    <location>
        <begin position="29"/>
        <end position="39"/>
    </location>
</feature>
<evidence type="ECO:0000313" key="9">
    <source>
        <dbReference type="EMBL" id="CAK0787054.1"/>
    </source>
</evidence>
<feature type="compositionally biased region" description="Basic and acidic residues" evidence="8">
    <location>
        <begin position="231"/>
        <end position="259"/>
    </location>
</feature>
<organism evidence="9 10">
    <name type="scientific">Coccomyxa viridis</name>
    <dbReference type="NCBI Taxonomy" id="1274662"/>
    <lineage>
        <taxon>Eukaryota</taxon>
        <taxon>Viridiplantae</taxon>
        <taxon>Chlorophyta</taxon>
        <taxon>core chlorophytes</taxon>
        <taxon>Trebouxiophyceae</taxon>
        <taxon>Trebouxiophyceae incertae sedis</taxon>
        <taxon>Coccomyxaceae</taxon>
        <taxon>Coccomyxa</taxon>
    </lineage>
</organism>
<sequence>MPTDKLTQRDAAPAVARPVDNPDAMEAAELNEVEAETSSEQEPPSHEAAEESLMADQLSEEEPELDAFEEDTRAAVDALQEAVTEPAAFLRPSSEISELARQAARALYAIAVADALPTGEGTLPELYIEAMDAEQIWLQLDMQLAGALKRARRLMRKAGDVEQLINPDMEGALKDLLEGGSEEDASESEDSEEQDAMEDEGMPDVDMAGKDDMREEGDLALEVEEEAGGELQHRGLRPTEDRFMRLDDMERFVRAAEQREMDDDEDDEDLTGDDSDEDENGQHGSRGGAGQAEVDSEDEAALDELLNEARRQSGSRPGKRVAFQDVGEADEDDSGQAEDIQYKDFFDPAEAPAAARGLPQTSDEGGEDGEEEEEQGKGGGAAGQLEGFLGEASVPVTAAQEAQSLSAHERRMQRMAERAQRLEQQNVGEKEWFMRGEAGSGVRPLNSALEIDLDFERAVRPPPQPTEEVTASIEDLIRKRIADHQFDDVPRIAPAAPEKRRKTLDLSDQKSEKGLGEIYEAEFVQARAAVTGTALEDKEEKVRGEARALTRALFAKLDALSHFQYAPKPVIEDLSIRTDVPALAMEEVAPQIVSEAAMRLPEEVYRADAGGARKAEEELTHEERRRRRAQHKRAFKAKSSQQVAEKAGRAVTQNGDAALLGRKSMAADVAAGEAAKTQKRAQKKARKDGVADTGVTRQKKSKYSSSSAFFGQLQDQRDAAGKSGPAKAKPAPGPSSKALKL</sequence>
<dbReference type="AlphaFoldDB" id="A0AAV1IM62"/>
<feature type="compositionally biased region" description="Acidic residues" evidence="8">
    <location>
        <begin position="58"/>
        <end position="67"/>
    </location>
</feature>
<protein>
    <recommendedName>
        <fullName evidence="7">U3 small nucleolar ribonucleoprotein protein MPP10</fullName>
    </recommendedName>
</protein>
<dbReference type="Proteomes" id="UP001314263">
    <property type="component" value="Unassembled WGS sequence"/>
</dbReference>
<dbReference type="PANTHER" id="PTHR17039">
    <property type="entry name" value="U3 SMALL NUCLEOLAR RIBONUCLEOPROTEIN PROTEIN MPP10"/>
    <property type="match status" value="1"/>
</dbReference>
<feature type="region of interest" description="Disordered" evidence="8">
    <location>
        <begin position="179"/>
        <end position="423"/>
    </location>
</feature>